<dbReference type="Proteomes" id="UP000826271">
    <property type="component" value="Unassembled WGS sequence"/>
</dbReference>
<reference evidence="1" key="1">
    <citation type="submission" date="2019-10" db="EMBL/GenBank/DDBJ databases">
        <authorList>
            <person name="Zhang R."/>
            <person name="Pan Y."/>
            <person name="Wang J."/>
            <person name="Ma R."/>
            <person name="Yu S."/>
        </authorList>
    </citation>
    <scope>NUCLEOTIDE SEQUENCE</scope>
    <source>
        <strain evidence="1">LA-IB0</strain>
        <tissue evidence="1">Leaf</tissue>
    </source>
</reference>
<dbReference type="AlphaFoldDB" id="A0AAV6XFR5"/>
<dbReference type="EMBL" id="WHWC01000007">
    <property type="protein sequence ID" value="KAG8379351.1"/>
    <property type="molecule type" value="Genomic_DNA"/>
</dbReference>
<organism evidence="1 2">
    <name type="scientific">Buddleja alternifolia</name>
    <dbReference type="NCBI Taxonomy" id="168488"/>
    <lineage>
        <taxon>Eukaryota</taxon>
        <taxon>Viridiplantae</taxon>
        <taxon>Streptophyta</taxon>
        <taxon>Embryophyta</taxon>
        <taxon>Tracheophyta</taxon>
        <taxon>Spermatophyta</taxon>
        <taxon>Magnoliopsida</taxon>
        <taxon>eudicotyledons</taxon>
        <taxon>Gunneridae</taxon>
        <taxon>Pentapetalae</taxon>
        <taxon>asterids</taxon>
        <taxon>lamiids</taxon>
        <taxon>Lamiales</taxon>
        <taxon>Scrophulariaceae</taxon>
        <taxon>Buddlejeae</taxon>
        <taxon>Buddleja</taxon>
    </lineage>
</organism>
<evidence type="ECO:0000313" key="2">
    <source>
        <dbReference type="Proteomes" id="UP000826271"/>
    </source>
</evidence>
<comment type="caution">
    <text evidence="1">The sequence shown here is derived from an EMBL/GenBank/DDBJ whole genome shotgun (WGS) entry which is preliminary data.</text>
</comment>
<accession>A0AAV6XFR5</accession>
<evidence type="ECO:0000313" key="1">
    <source>
        <dbReference type="EMBL" id="KAG8379351.1"/>
    </source>
</evidence>
<keyword evidence="2" id="KW-1185">Reference proteome</keyword>
<proteinExistence type="predicted"/>
<sequence>MINEVLKRRGKATILVRVICDRNVRFEVAAVVIASDGGNLGEEIFDAVPSAAEVQKLSKIGGRKMKNEKLGLNSMKVSAAIHSVGNMRKISEGEQKYWKVNMVAFSADYRSPKSHPPKNN</sequence>
<gene>
    <name evidence="1" type="ORF">BUALT_Bualt07G0079300</name>
</gene>
<protein>
    <submittedName>
        <fullName evidence="1">Uncharacterized protein</fullName>
    </submittedName>
</protein>
<name>A0AAV6XFR5_9LAMI</name>